<evidence type="ECO:0000313" key="3">
    <source>
        <dbReference type="Proteomes" id="UP000488506"/>
    </source>
</evidence>
<feature type="signal peptide" evidence="1">
    <location>
        <begin position="1"/>
        <end position="24"/>
    </location>
</feature>
<reference evidence="2 3" key="1">
    <citation type="submission" date="2019-12" db="EMBL/GenBank/DDBJ databases">
        <authorList>
            <person name="Wolfe R."/>
            <person name="Danczak R."/>
            <person name="Wilkins M."/>
        </authorList>
    </citation>
    <scope>NUCLEOTIDE SEQUENCE [LARGE SCALE GENOMIC DNA]</scope>
    <source>
        <strain evidence="2">X2_MaxBin.013</strain>
    </source>
</reference>
<proteinExistence type="predicted"/>
<organism evidence="2 3">
    <name type="scientific">Candidatus Saganbacteria bacterium</name>
    <dbReference type="NCBI Taxonomy" id="2575572"/>
    <lineage>
        <taxon>Bacteria</taxon>
        <taxon>Bacillati</taxon>
        <taxon>Saganbacteria</taxon>
    </lineage>
</organism>
<keyword evidence="1" id="KW-0732">Signal</keyword>
<dbReference type="EMBL" id="WPAF01000013">
    <property type="protein sequence ID" value="KAF0134075.1"/>
    <property type="molecule type" value="Genomic_DNA"/>
</dbReference>
<comment type="caution">
    <text evidence="2">The sequence shown here is derived from an EMBL/GenBank/DDBJ whole genome shotgun (WGS) entry which is preliminary data.</text>
</comment>
<sequence>MKHKLKITGLVIIGLIMVQLAANAGDKTFFIKGSSITRNQQLVTTTNNNIKFYKNGLDLILFTPGTTNPIADFAINNGKVFDNGSSAGRNVQINTNINDNISATVWTPAEGKGNYYRSSGLSMNAANYSDSSLTWSWEGLKVDYKAEAPDVPMISQFEESTISYTNGNPSKSTLKVASVAGDITDGLREVSGYAWKWWKDGEQEPATADPKALTSTLVLDSTQITSGLTYNFKVGHSNQWGGPTWSKIYSYKVAGSAAGGASQPFTLKLQSGVPVGQGNLGINCFAMPFAGPWTVDGTQIVTIIDLIKAINKKANENIVSSFGFWNEKPSEQKENGYAVEYVDNTVNNLTPDTYTKFGSLGALAVPVQGRGYQIFVSKSVDVLIENK</sequence>
<gene>
    <name evidence="2" type="ORF">FD145_929</name>
</gene>
<evidence type="ECO:0000313" key="2">
    <source>
        <dbReference type="EMBL" id="KAF0134075.1"/>
    </source>
</evidence>
<feature type="chain" id="PRO_5032376887" evidence="1">
    <location>
        <begin position="25"/>
        <end position="387"/>
    </location>
</feature>
<dbReference type="Proteomes" id="UP000488506">
    <property type="component" value="Unassembled WGS sequence"/>
</dbReference>
<evidence type="ECO:0000256" key="1">
    <source>
        <dbReference type="SAM" id="SignalP"/>
    </source>
</evidence>
<dbReference type="AlphaFoldDB" id="A0A833L0W3"/>
<name>A0A833L0W3_UNCSA</name>
<protein>
    <submittedName>
        <fullName evidence="2">Uncharacterized protein</fullName>
    </submittedName>
</protein>
<accession>A0A833L0W3</accession>